<evidence type="ECO:0000256" key="1">
    <source>
        <dbReference type="ARBA" id="ARBA00022463"/>
    </source>
</evidence>
<evidence type="ECO:0000313" key="5">
    <source>
        <dbReference type="EMBL" id="BBL52489.1"/>
    </source>
</evidence>
<keyword evidence="1" id="KW-0941">Suppressor of RNA silencing</keyword>
<proteinExistence type="predicted"/>
<protein>
    <submittedName>
        <fullName evidence="5">P0</fullName>
    </submittedName>
</protein>
<evidence type="ECO:0000256" key="4">
    <source>
        <dbReference type="ARBA" id="ARBA00023280"/>
    </source>
</evidence>
<dbReference type="Pfam" id="PF04662">
    <property type="entry name" value="Luteo_PO"/>
    <property type="match status" value="1"/>
</dbReference>
<accession>A0A5K7W241</accession>
<evidence type="ECO:0000256" key="3">
    <source>
        <dbReference type="ARBA" id="ARBA00022632"/>
    </source>
</evidence>
<reference evidence="5" key="1">
    <citation type="journal article" date="2020" name="Eur. J. Plant Pathol.">
        <title>Three novel viruses detected from Japanese persimmon 'Reigyoku' associated with graft-transmissible stunt.</title>
        <authorList>
            <person name="Ito T."/>
            <person name="Sato A."/>
        </authorList>
    </citation>
    <scope>NUCLEOTIDE SEQUENCE</scope>
    <source>
        <strain evidence="5">LuVb3</strain>
    </source>
</reference>
<evidence type="ECO:0000256" key="2">
    <source>
        <dbReference type="ARBA" id="ARBA00022581"/>
    </source>
</evidence>
<keyword evidence="3" id="KW-1090">Inhibition of host innate immune response by virus</keyword>
<gene>
    <name evidence="5" type="primary">P0</name>
</gene>
<name>A0A5K7W241_9VIRU</name>
<keyword evidence="2" id="KW-0945">Host-virus interaction</keyword>
<sequence>MPEIVSTIEHVAIFNLNGDSGSLELLQGITCLVFAAYFRQFRLICHEYRRIYGALDHEKLLRSALFLFPLALNPECIHYEDGRVWIPSSIHRAVCRWALALGHHPRIETAGTGFELFLREVGDSITYRAALYRASSSDLSQRLLRLQERFCQRSEGFASALHFALRGIETRTTRCSLQLPHAGARFRALIDVVHDMSDTEVVMGISSSRFRSHVHRLLHLLCVPLCDASIWTHLTGGNVASSGSN</sequence>
<organism evidence="5">
    <name type="scientific">Persimmon polerovirus</name>
    <dbReference type="NCBI Taxonomy" id="2590571"/>
    <lineage>
        <taxon>Viruses</taxon>
        <taxon>Riboviria</taxon>
        <taxon>Orthornavirae</taxon>
        <taxon>Pisuviricota</taxon>
        <taxon>Pisoniviricetes</taxon>
        <taxon>Sobelivirales</taxon>
        <taxon>Solemoviridae</taxon>
        <taxon>Polerovirus</taxon>
        <taxon>Polerovirus PPOV</taxon>
    </lineage>
</organism>
<dbReference type="InterPro" id="IPR006755">
    <property type="entry name" value="Virus_P0"/>
</dbReference>
<keyword evidence="4" id="KW-0899">Viral immunoevasion</keyword>
<dbReference type="EMBL" id="LC488187">
    <property type="protein sequence ID" value="BBL52489.1"/>
    <property type="molecule type" value="Genomic_RNA"/>
</dbReference>
<dbReference type="GO" id="GO:0016032">
    <property type="term" value="P:viral process"/>
    <property type="evidence" value="ECO:0007669"/>
    <property type="project" value="InterPro"/>
</dbReference>
<dbReference type="GO" id="GO:0052170">
    <property type="term" value="P:symbiont-mediated suppression of host innate immune response"/>
    <property type="evidence" value="ECO:0007669"/>
    <property type="project" value="UniProtKB-KW"/>
</dbReference>